<dbReference type="Pfam" id="PF00027">
    <property type="entry name" value="cNMP_binding"/>
    <property type="match status" value="2"/>
</dbReference>
<feature type="compositionally biased region" description="Acidic residues" evidence="8">
    <location>
        <begin position="1"/>
        <end position="21"/>
    </location>
</feature>
<sequence length="335" mass="36650">MEAEADTVEFQWEDDSDDDGGVGDVVPDLPNEDVPRKINFVPPSPSRLRKQRKSVSTECLSPADTAMVARVIHDKSEVEKESIRAKLSANILFSALDEDQRNVVVDAVEMVPFDAGTDIIVQGDTVANTFYILESGEAKAVVNGSVVKEYTAGGAFGELALLYNAPRAATVTATTNVTCWALGRDTFRSTVIQSMHEKREAHQKFLADVPLLSSLAADERAAIADVLTQRTYEAGEEIIREGDAGSEFYLLEDGTACSTSTLNATTLDYKRGDYFGELALLHNETRKATVTAKNRVKVLSIDMDAFTRLLGNLQHILKRNEEQYGQLARDGIIVA</sequence>
<evidence type="ECO:0000256" key="1">
    <source>
        <dbReference type="ARBA" id="ARBA00005753"/>
    </source>
</evidence>
<dbReference type="PROSITE" id="PS50042">
    <property type="entry name" value="CNMP_BINDING_3"/>
    <property type="match status" value="2"/>
</dbReference>
<evidence type="ECO:0000256" key="6">
    <source>
        <dbReference type="ARBA" id="ARBA00023149"/>
    </source>
</evidence>
<dbReference type="InterPro" id="IPR018488">
    <property type="entry name" value="cNMP-bd_CS"/>
</dbReference>
<keyword evidence="6 7" id="KW-0114">cAMP</keyword>
<keyword evidence="2" id="KW-0597">Phosphoprotein</keyword>
<dbReference type="InterPro" id="IPR014710">
    <property type="entry name" value="RmlC-like_jellyroll"/>
</dbReference>
<evidence type="ECO:0000256" key="2">
    <source>
        <dbReference type="ARBA" id="ARBA00022553"/>
    </source>
</evidence>
<feature type="binding site" evidence="7">
    <location>
        <position position="277"/>
    </location>
    <ligand>
        <name>3',5'-cyclic AMP</name>
        <dbReference type="ChEBI" id="CHEBI:58165"/>
        <label>2</label>
    </ligand>
</feature>
<dbReference type="GO" id="GO:0030552">
    <property type="term" value="F:cAMP binding"/>
    <property type="evidence" value="ECO:0007669"/>
    <property type="project" value="UniProtKB-KW"/>
</dbReference>
<evidence type="ECO:0000256" key="4">
    <source>
        <dbReference type="ARBA" id="ARBA00022737"/>
    </source>
</evidence>
<evidence type="ECO:0000256" key="5">
    <source>
        <dbReference type="ARBA" id="ARBA00022741"/>
    </source>
</evidence>
<dbReference type="GO" id="GO:0004862">
    <property type="term" value="F:cAMP-dependent protein kinase inhibitor activity"/>
    <property type="evidence" value="ECO:0007669"/>
    <property type="project" value="TreeGrafter"/>
</dbReference>
<dbReference type="GO" id="GO:0005952">
    <property type="term" value="C:cAMP-dependent protein kinase complex"/>
    <property type="evidence" value="ECO:0007669"/>
    <property type="project" value="InterPro"/>
</dbReference>
<comment type="caution">
    <text evidence="10">The sequence shown here is derived from an EMBL/GenBank/DDBJ whole genome shotgun (WGS) entry which is preliminary data.</text>
</comment>
<feature type="binding site" evidence="7">
    <location>
        <position position="158"/>
    </location>
    <ligand>
        <name>3',5'-cyclic AMP</name>
        <dbReference type="ChEBI" id="CHEBI:58165"/>
        <label>1</label>
    </ligand>
</feature>
<dbReference type="InterPro" id="IPR018490">
    <property type="entry name" value="cNMP-bd_dom_sf"/>
</dbReference>
<evidence type="ECO:0000313" key="11">
    <source>
        <dbReference type="Proteomes" id="UP000660262"/>
    </source>
</evidence>
<evidence type="ECO:0000313" key="10">
    <source>
        <dbReference type="EMBL" id="GHP03843.1"/>
    </source>
</evidence>
<dbReference type="PANTHER" id="PTHR11635">
    <property type="entry name" value="CAMP-DEPENDENT PROTEIN KINASE REGULATORY CHAIN"/>
    <property type="match status" value="1"/>
</dbReference>
<evidence type="ECO:0000259" key="9">
    <source>
        <dbReference type="PROSITE" id="PS50042"/>
    </source>
</evidence>
<protein>
    <submittedName>
        <fullName evidence="10">cAMP-dependent protein kinase type I-beta regulatory subunit</fullName>
    </submittedName>
</protein>
<comment type="similarity">
    <text evidence="1">Belongs to the cAMP-dependent kinase regulatory chain family.</text>
</comment>
<gene>
    <name evidence="10" type="ORF">PPROV_000259700</name>
</gene>
<keyword evidence="4" id="KW-0677">Repeat</keyword>
<accession>A0A830HBI5</accession>
<evidence type="ECO:0000256" key="3">
    <source>
        <dbReference type="ARBA" id="ARBA00022566"/>
    </source>
</evidence>
<dbReference type="InterPro" id="IPR050503">
    <property type="entry name" value="cAMP-dep_PK_reg_su-like"/>
</dbReference>
<dbReference type="GO" id="GO:0005829">
    <property type="term" value="C:cytosol"/>
    <property type="evidence" value="ECO:0007669"/>
    <property type="project" value="TreeGrafter"/>
</dbReference>
<reference evidence="10" key="1">
    <citation type="submission" date="2020-10" db="EMBL/GenBank/DDBJ databases">
        <title>Unveiling of a novel bifunctional photoreceptor, Dualchrome1, isolated from a cosmopolitan green alga.</title>
        <authorList>
            <person name="Suzuki S."/>
            <person name="Kawachi M."/>
        </authorList>
    </citation>
    <scope>NUCLEOTIDE SEQUENCE</scope>
    <source>
        <strain evidence="10">NIES 2893</strain>
    </source>
</reference>
<dbReference type="InterPro" id="IPR000595">
    <property type="entry name" value="cNMP-bd_dom"/>
</dbReference>
<dbReference type="PRINTS" id="PR00103">
    <property type="entry name" value="CAMPKINASE"/>
</dbReference>
<dbReference type="PROSITE" id="PS00888">
    <property type="entry name" value="CNMP_BINDING_1"/>
    <property type="match status" value="1"/>
</dbReference>
<dbReference type="Proteomes" id="UP000660262">
    <property type="component" value="Unassembled WGS sequence"/>
</dbReference>
<dbReference type="PROSITE" id="PS00889">
    <property type="entry name" value="CNMP_BINDING_2"/>
    <property type="match status" value="1"/>
</dbReference>
<proteinExistence type="inferred from homology"/>
<dbReference type="OrthoDB" id="417078at2759"/>
<dbReference type="GO" id="GO:0034236">
    <property type="term" value="F:protein kinase A catalytic subunit binding"/>
    <property type="evidence" value="ECO:0007669"/>
    <property type="project" value="TreeGrafter"/>
</dbReference>
<dbReference type="SMART" id="SM00100">
    <property type="entry name" value="cNMP"/>
    <property type="match status" value="2"/>
</dbReference>
<dbReference type="PIRSF" id="PIRSF000548">
    <property type="entry name" value="PK_regulatory"/>
    <property type="match status" value="1"/>
</dbReference>
<feature type="domain" description="Cyclic nucleotide-binding" evidence="9">
    <location>
        <begin position="92"/>
        <end position="208"/>
    </location>
</feature>
<dbReference type="AlphaFoldDB" id="A0A830HBI5"/>
<evidence type="ECO:0000256" key="7">
    <source>
        <dbReference type="PIRSR" id="PIRSR000548-1"/>
    </source>
</evidence>
<organism evidence="10 11">
    <name type="scientific">Pycnococcus provasolii</name>
    <dbReference type="NCBI Taxonomy" id="41880"/>
    <lineage>
        <taxon>Eukaryota</taxon>
        <taxon>Viridiplantae</taxon>
        <taxon>Chlorophyta</taxon>
        <taxon>Pseudoscourfieldiophyceae</taxon>
        <taxon>Pseudoscourfieldiales</taxon>
        <taxon>Pycnococcaceae</taxon>
        <taxon>Pycnococcus</taxon>
    </lineage>
</organism>
<feature type="region of interest" description="Disordered" evidence="8">
    <location>
        <begin position="1"/>
        <end position="47"/>
    </location>
</feature>
<feature type="binding site" evidence="7">
    <location>
        <position position="286"/>
    </location>
    <ligand>
        <name>3',5'-cyclic AMP</name>
        <dbReference type="ChEBI" id="CHEBI:58165"/>
        <label>2</label>
    </ligand>
</feature>
<feature type="domain" description="Cyclic nucleotide-binding" evidence="9">
    <location>
        <begin position="211"/>
        <end position="327"/>
    </location>
</feature>
<keyword evidence="11" id="KW-1185">Reference proteome</keyword>
<dbReference type="InterPro" id="IPR012198">
    <property type="entry name" value="cAMP_dep_PK_reg_su"/>
</dbReference>
<dbReference type="EMBL" id="BNJQ01000006">
    <property type="protein sequence ID" value="GHP03843.1"/>
    <property type="molecule type" value="Genomic_DNA"/>
</dbReference>
<dbReference type="CDD" id="cd00038">
    <property type="entry name" value="CAP_ED"/>
    <property type="match status" value="2"/>
</dbReference>
<dbReference type="SUPFAM" id="SSF51206">
    <property type="entry name" value="cAMP-binding domain-like"/>
    <property type="match status" value="2"/>
</dbReference>
<keyword evidence="5 7" id="KW-0547">Nucleotide-binding</keyword>
<dbReference type="Gene3D" id="2.60.120.10">
    <property type="entry name" value="Jelly Rolls"/>
    <property type="match status" value="2"/>
</dbReference>
<name>A0A830HBI5_9CHLO</name>
<keyword evidence="3 7" id="KW-0116">cAMP-binding</keyword>
<feature type="binding site" evidence="7">
    <location>
        <position position="167"/>
    </location>
    <ligand>
        <name>3',5'-cyclic AMP</name>
        <dbReference type="ChEBI" id="CHEBI:58165"/>
        <label>1</label>
    </ligand>
</feature>
<dbReference type="PANTHER" id="PTHR11635:SF152">
    <property type="entry name" value="CAMP-DEPENDENT PROTEIN KINASE TYPE I REGULATORY SUBUNIT-RELATED"/>
    <property type="match status" value="1"/>
</dbReference>
<evidence type="ECO:0000256" key="8">
    <source>
        <dbReference type="SAM" id="MobiDB-lite"/>
    </source>
</evidence>